<dbReference type="InterPro" id="IPR007159">
    <property type="entry name" value="SpoVT-AbrB_dom"/>
</dbReference>
<dbReference type="PANTHER" id="PTHR36432:SF1">
    <property type="entry name" value="STAGE V SPORULATION PROTEIN T"/>
    <property type="match status" value="1"/>
</dbReference>
<keyword evidence="4" id="KW-1185">Reference proteome</keyword>
<dbReference type="SUPFAM" id="SSF89447">
    <property type="entry name" value="AbrB/MazE/MraZ-like"/>
    <property type="match status" value="1"/>
</dbReference>
<dbReference type="PROSITE" id="PS51740">
    <property type="entry name" value="SPOVT_ABRB"/>
    <property type="match status" value="1"/>
</dbReference>
<reference evidence="3 4" key="3">
    <citation type="submission" date="2023-06" db="EMBL/GenBank/DDBJ databases">
        <authorList>
            <person name="Zeman M."/>
            <person name="Kubasova T."/>
            <person name="Jahodarova E."/>
            <person name="Nykrynova M."/>
            <person name="Rychlik I."/>
        </authorList>
    </citation>
    <scope>NUCLEOTIDE SEQUENCE [LARGE SCALE GENOMIC DNA]</scope>
    <source>
        <strain evidence="3 4">ET39</strain>
    </source>
</reference>
<dbReference type="InterPro" id="IPR052731">
    <property type="entry name" value="B_subtilis_Trans_State_Reg"/>
</dbReference>
<reference evidence="4" key="1">
    <citation type="submission" date="2023-06" db="EMBL/GenBank/DDBJ databases">
        <title>Identification and characterization of horizontal gene transfer across gut microbiota members of farm animals based on homology search.</title>
        <authorList>
            <person name="Zeman M."/>
            <person name="Kubasova T."/>
            <person name="Jahodarova E."/>
            <person name="Nykrynova M."/>
            <person name="Rychlik I."/>
        </authorList>
    </citation>
    <scope>NUCLEOTIDE SEQUENCE [LARGE SCALE GENOMIC DNA]</scope>
    <source>
        <strain evidence="4">ET39</strain>
    </source>
</reference>
<dbReference type="EMBL" id="JAUDCG010000009">
    <property type="protein sequence ID" value="MDM8156604.1"/>
    <property type="molecule type" value="Genomic_DNA"/>
</dbReference>
<dbReference type="Pfam" id="PF04014">
    <property type="entry name" value="MazE_antitoxin"/>
    <property type="match status" value="1"/>
</dbReference>
<organism evidence="3 4">
    <name type="scientific">Amedibacillus dolichus</name>
    <dbReference type="NCBI Taxonomy" id="31971"/>
    <lineage>
        <taxon>Bacteria</taxon>
        <taxon>Bacillati</taxon>
        <taxon>Bacillota</taxon>
        <taxon>Erysipelotrichia</taxon>
        <taxon>Erysipelotrichales</taxon>
        <taxon>Erysipelotrichaceae</taxon>
        <taxon>Amedibacillus</taxon>
    </lineage>
</organism>
<evidence type="ECO:0000313" key="4">
    <source>
        <dbReference type="Proteomes" id="UP001529340"/>
    </source>
</evidence>
<dbReference type="RefSeq" id="WP_289607071.1">
    <property type="nucleotide sequence ID" value="NZ_JAUDCG010000009.1"/>
</dbReference>
<protein>
    <submittedName>
        <fullName evidence="3">AbrB/MazE/SpoVT family DNA-binding domain-containing protein</fullName>
    </submittedName>
</protein>
<dbReference type="SMART" id="SM00966">
    <property type="entry name" value="SpoVT_AbrB"/>
    <property type="match status" value="1"/>
</dbReference>
<keyword evidence="1 3" id="KW-0238">DNA-binding</keyword>
<dbReference type="InterPro" id="IPR037914">
    <property type="entry name" value="SpoVT-AbrB_sf"/>
</dbReference>
<accession>A0ABT7UAE2</accession>
<evidence type="ECO:0000256" key="1">
    <source>
        <dbReference type="PROSITE-ProRule" id="PRU01076"/>
    </source>
</evidence>
<gene>
    <name evidence="3" type="ORF">QUV96_03000</name>
</gene>
<feature type="domain" description="SpoVT-AbrB" evidence="2">
    <location>
        <begin position="5"/>
        <end position="50"/>
    </location>
</feature>
<reference evidence="3 4" key="2">
    <citation type="submission" date="2023-06" db="EMBL/GenBank/DDBJ databases">
        <title>Identification and characterization of horizontal gene transfer across gut microbiota members of farm animals based on homology search.</title>
        <authorList>
            <person name="Schwarzerova J."/>
            <person name="Nykrynova M."/>
            <person name="Jureckova K."/>
            <person name="Cejkova D."/>
            <person name="Rychlik I."/>
        </authorList>
    </citation>
    <scope>NUCLEOTIDE SEQUENCE [LARGE SCALE GENOMIC DNA]</scope>
    <source>
        <strain evidence="3 4">ET39</strain>
    </source>
</reference>
<dbReference type="Gene3D" id="2.10.260.10">
    <property type="match status" value="1"/>
</dbReference>
<sequence>MKATGIVRRLDDLGRLVIPKEMRRQYRLKEGDSIEFFTEDDKIIITKHNVFSRSMEEIEYMCEILMKLGESTVLFLHEEWLDKHQISVSEGFLKHANVHRNIRFSEERVYADSAVRYQGFLFPIIVFGDWYGAFALLDSERTPQEAQRQVAASFAALLTKQQEH</sequence>
<dbReference type="Proteomes" id="UP001529340">
    <property type="component" value="Unassembled WGS sequence"/>
</dbReference>
<comment type="caution">
    <text evidence="3">The sequence shown here is derived from an EMBL/GenBank/DDBJ whole genome shotgun (WGS) entry which is preliminary data.</text>
</comment>
<proteinExistence type="predicted"/>
<evidence type="ECO:0000259" key="2">
    <source>
        <dbReference type="PROSITE" id="PS51740"/>
    </source>
</evidence>
<dbReference type="PANTHER" id="PTHR36432">
    <property type="match status" value="1"/>
</dbReference>
<dbReference type="NCBIfam" id="TIGR01439">
    <property type="entry name" value="lp_hng_hel_AbrB"/>
    <property type="match status" value="1"/>
</dbReference>
<name>A0ABT7UAE2_9FIRM</name>
<evidence type="ECO:0000313" key="3">
    <source>
        <dbReference type="EMBL" id="MDM8156604.1"/>
    </source>
</evidence>
<dbReference type="GO" id="GO:0003677">
    <property type="term" value="F:DNA binding"/>
    <property type="evidence" value="ECO:0007669"/>
    <property type="project" value="UniProtKB-KW"/>
</dbReference>